<organism evidence="2 3">
    <name type="scientific">Terfezia boudieri ATCC MYA-4762</name>
    <dbReference type="NCBI Taxonomy" id="1051890"/>
    <lineage>
        <taxon>Eukaryota</taxon>
        <taxon>Fungi</taxon>
        <taxon>Dikarya</taxon>
        <taxon>Ascomycota</taxon>
        <taxon>Pezizomycotina</taxon>
        <taxon>Pezizomycetes</taxon>
        <taxon>Pezizales</taxon>
        <taxon>Pezizaceae</taxon>
        <taxon>Terfezia</taxon>
    </lineage>
</organism>
<feature type="region of interest" description="Disordered" evidence="1">
    <location>
        <begin position="71"/>
        <end position="106"/>
    </location>
</feature>
<evidence type="ECO:0000313" key="3">
    <source>
        <dbReference type="Proteomes" id="UP000267821"/>
    </source>
</evidence>
<evidence type="ECO:0000256" key="1">
    <source>
        <dbReference type="SAM" id="MobiDB-lite"/>
    </source>
</evidence>
<reference evidence="2 3" key="1">
    <citation type="journal article" date="2018" name="Nat. Ecol. Evol.">
        <title>Pezizomycetes genomes reveal the molecular basis of ectomycorrhizal truffle lifestyle.</title>
        <authorList>
            <person name="Murat C."/>
            <person name="Payen T."/>
            <person name="Noel B."/>
            <person name="Kuo A."/>
            <person name="Morin E."/>
            <person name="Chen J."/>
            <person name="Kohler A."/>
            <person name="Krizsan K."/>
            <person name="Balestrini R."/>
            <person name="Da Silva C."/>
            <person name="Montanini B."/>
            <person name="Hainaut M."/>
            <person name="Levati E."/>
            <person name="Barry K.W."/>
            <person name="Belfiori B."/>
            <person name="Cichocki N."/>
            <person name="Clum A."/>
            <person name="Dockter R.B."/>
            <person name="Fauchery L."/>
            <person name="Guy J."/>
            <person name="Iotti M."/>
            <person name="Le Tacon F."/>
            <person name="Lindquist E.A."/>
            <person name="Lipzen A."/>
            <person name="Malagnac F."/>
            <person name="Mello A."/>
            <person name="Molinier V."/>
            <person name="Miyauchi S."/>
            <person name="Poulain J."/>
            <person name="Riccioni C."/>
            <person name="Rubini A."/>
            <person name="Sitrit Y."/>
            <person name="Splivallo R."/>
            <person name="Traeger S."/>
            <person name="Wang M."/>
            <person name="Zifcakova L."/>
            <person name="Wipf D."/>
            <person name="Zambonelli A."/>
            <person name="Paolocci F."/>
            <person name="Nowrousian M."/>
            <person name="Ottonello S."/>
            <person name="Baldrian P."/>
            <person name="Spatafora J.W."/>
            <person name="Henrissat B."/>
            <person name="Nagy L.G."/>
            <person name="Aury J.M."/>
            <person name="Wincker P."/>
            <person name="Grigoriev I.V."/>
            <person name="Bonfante P."/>
            <person name="Martin F.M."/>
        </authorList>
    </citation>
    <scope>NUCLEOTIDE SEQUENCE [LARGE SCALE GENOMIC DNA]</scope>
    <source>
        <strain evidence="2 3">ATCC MYA-4762</strain>
    </source>
</reference>
<accession>A0A3N4LHS4</accession>
<name>A0A3N4LHS4_9PEZI</name>
<dbReference type="OrthoDB" id="5472770at2759"/>
<dbReference type="EMBL" id="ML121552">
    <property type="protein sequence ID" value="RPB22433.1"/>
    <property type="molecule type" value="Genomic_DNA"/>
</dbReference>
<proteinExistence type="predicted"/>
<protein>
    <submittedName>
        <fullName evidence="2">Uncharacterized protein</fullName>
    </submittedName>
</protein>
<sequence length="106" mass="11615">MPILLLITLLFLLPLLLFLVYLALSSCLGASLRNPRLRPTFRPYFGNQYMRASSSLGAWEGIEMAGIVREDVGGGDWGSGSSSDEEEVGERERERGLLDGGGRNII</sequence>
<dbReference type="AlphaFoldDB" id="A0A3N4LHS4"/>
<evidence type="ECO:0000313" key="2">
    <source>
        <dbReference type="EMBL" id="RPB22433.1"/>
    </source>
</evidence>
<keyword evidence="3" id="KW-1185">Reference proteome</keyword>
<gene>
    <name evidence="2" type="ORF">L211DRAFT_839790</name>
</gene>
<dbReference type="STRING" id="1051890.A0A3N4LHS4"/>
<dbReference type="Proteomes" id="UP000267821">
    <property type="component" value="Unassembled WGS sequence"/>
</dbReference>
<dbReference type="InParanoid" id="A0A3N4LHS4"/>